<gene>
    <name evidence="1" type="ORF">FWILDA_LOCUS11556</name>
</gene>
<name>A0A9W4WZN9_9GLOM</name>
<protein>
    <submittedName>
        <fullName evidence="1">4694_t:CDS:1</fullName>
    </submittedName>
</protein>
<organism evidence="1 2">
    <name type="scientific">Funneliformis geosporum</name>
    <dbReference type="NCBI Taxonomy" id="1117311"/>
    <lineage>
        <taxon>Eukaryota</taxon>
        <taxon>Fungi</taxon>
        <taxon>Fungi incertae sedis</taxon>
        <taxon>Mucoromycota</taxon>
        <taxon>Glomeromycotina</taxon>
        <taxon>Glomeromycetes</taxon>
        <taxon>Glomerales</taxon>
        <taxon>Glomeraceae</taxon>
        <taxon>Funneliformis</taxon>
    </lineage>
</organism>
<evidence type="ECO:0000313" key="2">
    <source>
        <dbReference type="Proteomes" id="UP001153678"/>
    </source>
</evidence>
<dbReference type="EMBL" id="CAMKVN010003319">
    <property type="protein sequence ID" value="CAI2184394.1"/>
    <property type="molecule type" value="Genomic_DNA"/>
</dbReference>
<feature type="non-terminal residue" evidence="1">
    <location>
        <position position="1"/>
    </location>
</feature>
<dbReference type="AlphaFoldDB" id="A0A9W4WZN9"/>
<comment type="caution">
    <text evidence="1">The sequence shown here is derived from an EMBL/GenBank/DDBJ whole genome shotgun (WGS) entry which is preliminary data.</text>
</comment>
<sequence length="49" mass="5523">DISTSTFHFSLLYNVNYLFDAQLQDKTTTLNNISNDKGLIGSTTDIRLL</sequence>
<reference evidence="1" key="1">
    <citation type="submission" date="2022-08" db="EMBL/GenBank/DDBJ databases">
        <authorList>
            <person name="Kallberg Y."/>
            <person name="Tangrot J."/>
            <person name="Rosling A."/>
        </authorList>
    </citation>
    <scope>NUCLEOTIDE SEQUENCE</scope>
    <source>
        <strain evidence="1">Wild A</strain>
    </source>
</reference>
<accession>A0A9W4WZN9</accession>
<evidence type="ECO:0000313" key="1">
    <source>
        <dbReference type="EMBL" id="CAI2184394.1"/>
    </source>
</evidence>
<keyword evidence="2" id="KW-1185">Reference proteome</keyword>
<dbReference type="Proteomes" id="UP001153678">
    <property type="component" value="Unassembled WGS sequence"/>
</dbReference>
<proteinExistence type="predicted"/>